<keyword evidence="2" id="KW-1185">Reference proteome</keyword>
<dbReference type="EMBL" id="BAAABX010000032">
    <property type="protein sequence ID" value="GAA0406013.1"/>
    <property type="molecule type" value="Genomic_DNA"/>
</dbReference>
<accession>A0ABP3IJ35</accession>
<reference evidence="2" key="1">
    <citation type="journal article" date="2019" name="Int. J. Syst. Evol. Microbiol.">
        <title>The Global Catalogue of Microorganisms (GCM) 10K type strain sequencing project: providing services to taxonomists for standard genome sequencing and annotation.</title>
        <authorList>
            <consortium name="The Broad Institute Genomics Platform"/>
            <consortium name="The Broad Institute Genome Sequencing Center for Infectious Disease"/>
            <person name="Wu L."/>
            <person name="Ma J."/>
        </authorList>
    </citation>
    <scope>NUCLEOTIDE SEQUENCE [LARGE SCALE GENOMIC DNA]</scope>
    <source>
        <strain evidence="2">JCM 4788</strain>
    </source>
</reference>
<evidence type="ECO:0000313" key="1">
    <source>
        <dbReference type="EMBL" id="GAA0406013.1"/>
    </source>
</evidence>
<sequence>MTVSERDVGQRVRTSAGHEGVLKRVMRRWEDPHAPSWDRGRPFDAAFVLLGRGRDKVVPVDEVAVVHTVPSPDGRGRRR</sequence>
<gene>
    <name evidence="1" type="ORF">GCM10010357_28690</name>
</gene>
<comment type="caution">
    <text evidence="1">The sequence shown here is derived from an EMBL/GenBank/DDBJ whole genome shotgun (WGS) entry which is preliminary data.</text>
</comment>
<name>A0ABP3IJ35_9ACTN</name>
<organism evidence="1 2">
    <name type="scientific">Streptomyces luteireticuli</name>
    <dbReference type="NCBI Taxonomy" id="173858"/>
    <lineage>
        <taxon>Bacteria</taxon>
        <taxon>Bacillati</taxon>
        <taxon>Actinomycetota</taxon>
        <taxon>Actinomycetes</taxon>
        <taxon>Kitasatosporales</taxon>
        <taxon>Streptomycetaceae</taxon>
        <taxon>Streptomyces</taxon>
    </lineage>
</organism>
<evidence type="ECO:0000313" key="2">
    <source>
        <dbReference type="Proteomes" id="UP001500879"/>
    </source>
</evidence>
<proteinExistence type="predicted"/>
<dbReference type="Proteomes" id="UP001500879">
    <property type="component" value="Unassembled WGS sequence"/>
</dbReference>
<protein>
    <submittedName>
        <fullName evidence="1">Uncharacterized protein</fullName>
    </submittedName>
</protein>